<reference evidence="2 3" key="1">
    <citation type="journal article" date="2018" name="Nat. Ecol. Evol.">
        <title>Pezizomycetes genomes reveal the molecular basis of ectomycorrhizal truffle lifestyle.</title>
        <authorList>
            <person name="Murat C."/>
            <person name="Payen T."/>
            <person name="Noel B."/>
            <person name="Kuo A."/>
            <person name="Morin E."/>
            <person name="Chen J."/>
            <person name="Kohler A."/>
            <person name="Krizsan K."/>
            <person name="Balestrini R."/>
            <person name="Da Silva C."/>
            <person name="Montanini B."/>
            <person name="Hainaut M."/>
            <person name="Levati E."/>
            <person name="Barry K.W."/>
            <person name="Belfiori B."/>
            <person name="Cichocki N."/>
            <person name="Clum A."/>
            <person name="Dockter R.B."/>
            <person name="Fauchery L."/>
            <person name="Guy J."/>
            <person name="Iotti M."/>
            <person name="Le Tacon F."/>
            <person name="Lindquist E.A."/>
            <person name="Lipzen A."/>
            <person name="Malagnac F."/>
            <person name="Mello A."/>
            <person name="Molinier V."/>
            <person name="Miyauchi S."/>
            <person name="Poulain J."/>
            <person name="Riccioni C."/>
            <person name="Rubini A."/>
            <person name="Sitrit Y."/>
            <person name="Splivallo R."/>
            <person name="Traeger S."/>
            <person name="Wang M."/>
            <person name="Zifcakova L."/>
            <person name="Wipf D."/>
            <person name="Zambonelli A."/>
            <person name="Paolocci F."/>
            <person name="Nowrousian M."/>
            <person name="Ottonello S."/>
            <person name="Baldrian P."/>
            <person name="Spatafora J.W."/>
            <person name="Henrissat B."/>
            <person name="Nagy L.G."/>
            <person name="Aury J.M."/>
            <person name="Wincker P."/>
            <person name="Grigoriev I.V."/>
            <person name="Bonfante P."/>
            <person name="Martin F.M."/>
        </authorList>
    </citation>
    <scope>NUCLEOTIDE SEQUENCE [LARGE SCALE GENOMIC DNA]</scope>
    <source>
        <strain evidence="2 3">CCBAS932</strain>
    </source>
</reference>
<gene>
    <name evidence="2" type="ORF">P167DRAFT_282881</name>
</gene>
<dbReference type="InParanoid" id="A0A3N4KH52"/>
<dbReference type="Gene3D" id="1.10.340.70">
    <property type="match status" value="1"/>
</dbReference>
<feature type="compositionally biased region" description="Polar residues" evidence="1">
    <location>
        <begin position="331"/>
        <end position="357"/>
    </location>
</feature>
<keyword evidence="3" id="KW-1185">Reference proteome</keyword>
<sequence length="357" mass="39913">MSTNTPDPPSSFTDETLNLWRQYPELNGRSRQRPSPEKLAFILEVLRGIYIGDATSCNKSHVRSRYRLNNNDTLQYIPEDGRPPRTVINDDEAYGLIVESHLKYGHAGREKVFHYLKDKFYHITREEVGWVLRQCAKCKARCKGGEAPYENSPDMAGADADEDPAMDGTAAEEEENYLPGAYTKKFNALRAESKLDESEWMNLCLCVARDVRGPAGLDVMLENEDKAKAWEEHFSPLCDVYAERHWGTKMKGRWWAGDRAGDRVLRQRAKSPTVPPPAPLAAAPAAAQPGCAPTRPSRSQRRSTPPATKTIAPAHRKDSPGSASARWIQRLCTTPQHTKATASQARSTQGWSASWSC</sequence>
<dbReference type="Proteomes" id="UP000277580">
    <property type="component" value="Unassembled WGS sequence"/>
</dbReference>
<accession>A0A3N4KH52</accession>
<proteinExistence type="predicted"/>
<dbReference type="EMBL" id="ML119147">
    <property type="protein sequence ID" value="RPB09884.1"/>
    <property type="molecule type" value="Genomic_DNA"/>
</dbReference>
<dbReference type="OrthoDB" id="5424258at2759"/>
<feature type="region of interest" description="Disordered" evidence="1">
    <location>
        <begin position="266"/>
        <end position="357"/>
    </location>
</feature>
<feature type="region of interest" description="Disordered" evidence="1">
    <location>
        <begin position="146"/>
        <end position="165"/>
    </location>
</feature>
<evidence type="ECO:0000313" key="3">
    <source>
        <dbReference type="Proteomes" id="UP000277580"/>
    </source>
</evidence>
<feature type="compositionally biased region" description="Low complexity" evidence="1">
    <location>
        <begin position="280"/>
        <end position="308"/>
    </location>
</feature>
<organism evidence="2 3">
    <name type="scientific">Morchella conica CCBAS932</name>
    <dbReference type="NCBI Taxonomy" id="1392247"/>
    <lineage>
        <taxon>Eukaryota</taxon>
        <taxon>Fungi</taxon>
        <taxon>Dikarya</taxon>
        <taxon>Ascomycota</taxon>
        <taxon>Pezizomycotina</taxon>
        <taxon>Pezizomycetes</taxon>
        <taxon>Pezizales</taxon>
        <taxon>Morchellaceae</taxon>
        <taxon>Morchella</taxon>
    </lineage>
</organism>
<evidence type="ECO:0008006" key="4">
    <source>
        <dbReference type="Google" id="ProtNLM"/>
    </source>
</evidence>
<evidence type="ECO:0000313" key="2">
    <source>
        <dbReference type="EMBL" id="RPB09884.1"/>
    </source>
</evidence>
<dbReference type="AlphaFoldDB" id="A0A3N4KH52"/>
<name>A0A3N4KH52_9PEZI</name>
<evidence type="ECO:0000256" key="1">
    <source>
        <dbReference type="SAM" id="MobiDB-lite"/>
    </source>
</evidence>
<protein>
    <recommendedName>
        <fullName evidence="4">Integrase zinc-binding domain-containing protein</fullName>
    </recommendedName>
</protein>